<reference evidence="4 5" key="1">
    <citation type="journal article" date="2016" name="Appl. Environ. Microbiol.">
        <title>Function and Phylogeny of Bacterial Butyryl Coenzyme A:Acetate Transferases and Their Diversity in the Proximal Colon of Swine.</title>
        <authorList>
            <person name="Trachsel J."/>
            <person name="Bayles D.O."/>
            <person name="Looft T."/>
            <person name="Levine U.Y."/>
            <person name="Allen H.K."/>
        </authorList>
    </citation>
    <scope>NUCLEOTIDE SEQUENCE [LARGE SCALE GENOMIC DNA]</scope>
    <source>
        <strain evidence="4 5">68-3-10</strain>
    </source>
</reference>
<dbReference type="InterPro" id="IPR000551">
    <property type="entry name" value="MerR-type_HTH_dom"/>
</dbReference>
<dbReference type="Proteomes" id="UP000187404">
    <property type="component" value="Unassembled WGS sequence"/>
</dbReference>
<name>A0A1Q9JGA7_9FIRM</name>
<comment type="caution">
    <text evidence="4">The sequence shown here is derived from an EMBL/GenBank/DDBJ whole genome shotgun (WGS) entry which is preliminary data.</text>
</comment>
<dbReference type="InterPro" id="IPR047057">
    <property type="entry name" value="MerR_fam"/>
</dbReference>
<evidence type="ECO:0000259" key="3">
    <source>
        <dbReference type="PROSITE" id="PS50937"/>
    </source>
</evidence>
<dbReference type="PANTHER" id="PTHR30204">
    <property type="entry name" value="REDOX-CYCLING DRUG-SENSING TRANSCRIPTIONAL ACTIVATOR SOXR"/>
    <property type="match status" value="1"/>
</dbReference>
<evidence type="ECO:0000313" key="5">
    <source>
        <dbReference type="Proteomes" id="UP000187404"/>
    </source>
</evidence>
<evidence type="ECO:0000313" key="4">
    <source>
        <dbReference type="EMBL" id="OLR55238.1"/>
    </source>
</evidence>
<dbReference type="GO" id="GO:0003677">
    <property type="term" value="F:DNA binding"/>
    <property type="evidence" value="ECO:0007669"/>
    <property type="project" value="UniProtKB-KW"/>
</dbReference>
<organism evidence="4 5">
    <name type="scientific">Hornefia porci</name>
    <dbReference type="NCBI Taxonomy" id="2652292"/>
    <lineage>
        <taxon>Bacteria</taxon>
        <taxon>Bacillati</taxon>
        <taxon>Bacillota</taxon>
        <taxon>Clostridia</taxon>
        <taxon>Peptostreptococcales</taxon>
        <taxon>Anaerovoracaceae</taxon>
        <taxon>Hornefia</taxon>
    </lineage>
</organism>
<keyword evidence="5" id="KW-1185">Reference proteome</keyword>
<evidence type="ECO:0000256" key="1">
    <source>
        <dbReference type="ARBA" id="ARBA00023125"/>
    </source>
</evidence>
<dbReference type="STRING" id="1261640.BHK98_03670"/>
<dbReference type="SUPFAM" id="SSF46955">
    <property type="entry name" value="Putative DNA-binding domain"/>
    <property type="match status" value="1"/>
</dbReference>
<dbReference type="GO" id="GO:0003700">
    <property type="term" value="F:DNA-binding transcription factor activity"/>
    <property type="evidence" value="ECO:0007669"/>
    <property type="project" value="InterPro"/>
</dbReference>
<keyword evidence="2" id="KW-0175">Coiled coil</keyword>
<accession>A0A1Q9JGA7</accession>
<dbReference type="PROSITE" id="PS50937">
    <property type="entry name" value="HTH_MERR_2"/>
    <property type="match status" value="1"/>
</dbReference>
<dbReference type="InterPro" id="IPR009061">
    <property type="entry name" value="DNA-bd_dom_put_sf"/>
</dbReference>
<sequence>METYTIGQISEMFQLPVSTLRYYDREGLFPELRRQSGRRIFSEREVEALRVIECLKNSGLEIRDIKRFMQWCGEGPSTYPQRKQLFEARRKAVEEEMARLQKTLNLLEYKCWYYETAMRDGDEEGIQNMLPDGLPKEIQRLYDDVFKGNA</sequence>
<dbReference type="AlphaFoldDB" id="A0A1Q9JGA7"/>
<dbReference type="SMART" id="SM00422">
    <property type="entry name" value="HTH_MERR"/>
    <property type="match status" value="1"/>
</dbReference>
<feature type="domain" description="HTH merR-type" evidence="3">
    <location>
        <begin position="3"/>
        <end position="71"/>
    </location>
</feature>
<dbReference type="CDD" id="cd01109">
    <property type="entry name" value="HTH_YyaN"/>
    <property type="match status" value="1"/>
</dbReference>
<dbReference type="Gene3D" id="1.10.1660.10">
    <property type="match status" value="1"/>
</dbReference>
<proteinExistence type="predicted"/>
<dbReference type="PANTHER" id="PTHR30204:SF82">
    <property type="entry name" value="TRANSCRIPTIONAL REGULATOR, MERR FAMILY"/>
    <property type="match status" value="1"/>
</dbReference>
<protein>
    <submittedName>
        <fullName evidence="4">MerR family transcriptional regulator</fullName>
    </submittedName>
</protein>
<dbReference type="OrthoDB" id="9811174at2"/>
<gene>
    <name evidence="4" type="ORF">BHK98_03670</name>
</gene>
<keyword evidence="1" id="KW-0238">DNA-binding</keyword>
<feature type="coiled-coil region" evidence="2">
    <location>
        <begin position="83"/>
        <end position="110"/>
    </location>
</feature>
<evidence type="ECO:0000256" key="2">
    <source>
        <dbReference type="SAM" id="Coils"/>
    </source>
</evidence>
<dbReference type="EMBL" id="MJIE01000001">
    <property type="protein sequence ID" value="OLR55238.1"/>
    <property type="molecule type" value="Genomic_DNA"/>
</dbReference>
<dbReference type="Pfam" id="PF13411">
    <property type="entry name" value="MerR_1"/>
    <property type="match status" value="1"/>
</dbReference>